<evidence type="ECO:0000256" key="6">
    <source>
        <dbReference type="ARBA" id="ARBA00022989"/>
    </source>
</evidence>
<keyword evidence="5" id="KW-0573">Peptidoglycan synthesis</keyword>
<protein>
    <submittedName>
        <fullName evidence="9">Peptidoglycan lipid II flippase</fullName>
    </submittedName>
</protein>
<dbReference type="Pfam" id="PF03023">
    <property type="entry name" value="MurJ"/>
    <property type="match status" value="1"/>
</dbReference>
<comment type="subcellular location">
    <subcellularLocation>
        <location evidence="1">Cell membrane</location>
        <topology evidence="1">Multi-pass membrane protein</topology>
    </subcellularLocation>
</comment>
<feature type="transmembrane region" description="Helical" evidence="8">
    <location>
        <begin position="461"/>
        <end position="484"/>
    </location>
</feature>
<dbReference type="RefSeq" id="WP_192778362.1">
    <property type="nucleotide sequence ID" value="NZ_BAAASY010000024.1"/>
</dbReference>
<organism evidence="9 10">
    <name type="scientific">Nonomuraea africana</name>
    <dbReference type="NCBI Taxonomy" id="46171"/>
    <lineage>
        <taxon>Bacteria</taxon>
        <taxon>Bacillati</taxon>
        <taxon>Actinomycetota</taxon>
        <taxon>Actinomycetes</taxon>
        <taxon>Streptosporangiales</taxon>
        <taxon>Streptosporangiaceae</taxon>
        <taxon>Nonomuraea</taxon>
    </lineage>
</organism>
<evidence type="ECO:0000313" key="10">
    <source>
        <dbReference type="Proteomes" id="UP000661607"/>
    </source>
</evidence>
<feature type="transmembrane region" description="Helical" evidence="8">
    <location>
        <begin position="397"/>
        <end position="418"/>
    </location>
</feature>
<dbReference type="Proteomes" id="UP000661607">
    <property type="component" value="Unassembled WGS sequence"/>
</dbReference>
<evidence type="ECO:0000313" key="9">
    <source>
        <dbReference type="EMBL" id="MBE1563875.1"/>
    </source>
</evidence>
<accession>A0ABR9KPD3</accession>
<feature type="transmembrane region" description="Helical" evidence="8">
    <location>
        <begin position="85"/>
        <end position="113"/>
    </location>
</feature>
<gene>
    <name evidence="9" type="ORF">H4W81_006654</name>
</gene>
<keyword evidence="6 8" id="KW-1133">Transmembrane helix</keyword>
<feature type="transmembrane region" description="Helical" evidence="8">
    <location>
        <begin position="47"/>
        <end position="73"/>
    </location>
</feature>
<feature type="transmembrane region" description="Helical" evidence="8">
    <location>
        <begin position="263"/>
        <end position="283"/>
    </location>
</feature>
<evidence type="ECO:0000256" key="8">
    <source>
        <dbReference type="SAM" id="Phobius"/>
    </source>
</evidence>
<feature type="transmembrane region" description="Helical" evidence="8">
    <location>
        <begin position="373"/>
        <end position="391"/>
    </location>
</feature>
<dbReference type="InterPro" id="IPR004268">
    <property type="entry name" value="MurJ"/>
</dbReference>
<sequence>MTTTASAGLKAASLTAVLVGCGSLLGFGRDLLLATTFGADSATDAFLVAWMIPETAAPLLIEGAMAFLLVPLFSRAVEQGGDVRYLVAATLPHMVVALLCLTVLTAAGAPWLVALLTPGIADPELAVRCMRLTSVTVLMFGLAGYLSAALRAQHAFGPPAAITMAYNLGIIACLWTFQEVGVSAAAVGVALGAMGMVLIQAPAFVKRCGRPRRPARRMLLPLGAFVPIAAFTLERQGQVLVERFVGSSLPEGSISHLNYAQKIAQVPMILSLIVATVTFPHLVRAITAGDGAAVWRRLTDDVVVAAAIVLAATAVLVVCAPDIVRVLLQHGAFTDADAEATAQIMRVYSLGLLGQAVVGVVCRVFFCGTRPAWYPALAMAAGLAATIALAIPPWGVAGIAAANAAGITLSAAILLAGLRGPAIGLPPRAIAGPAVRLVLAAVLAAAAGWGTRSLLAGLPSAAVLALTAAVTAAAFYAVAALTGTEEITRMIRMRGRA</sequence>
<feature type="transmembrane region" description="Helical" evidence="8">
    <location>
        <begin position="160"/>
        <end position="178"/>
    </location>
</feature>
<dbReference type="PANTHER" id="PTHR47019">
    <property type="entry name" value="LIPID II FLIPPASE MURJ"/>
    <property type="match status" value="1"/>
</dbReference>
<feature type="transmembrane region" description="Helical" evidence="8">
    <location>
        <begin position="344"/>
        <end position="366"/>
    </location>
</feature>
<keyword evidence="7 8" id="KW-0472">Membrane</keyword>
<evidence type="ECO:0000256" key="1">
    <source>
        <dbReference type="ARBA" id="ARBA00004651"/>
    </source>
</evidence>
<keyword evidence="2" id="KW-1003">Cell membrane</keyword>
<keyword evidence="4" id="KW-0133">Cell shape</keyword>
<dbReference type="EMBL" id="JADBEF010000001">
    <property type="protein sequence ID" value="MBE1563875.1"/>
    <property type="molecule type" value="Genomic_DNA"/>
</dbReference>
<keyword evidence="10" id="KW-1185">Reference proteome</keyword>
<evidence type="ECO:0000256" key="2">
    <source>
        <dbReference type="ARBA" id="ARBA00022475"/>
    </source>
</evidence>
<proteinExistence type="predicted"/>
<feature type="transmembrane region" description="Helical" evidence="8">
    <location>
        <begin position="303"/>
        <end position="324"/>
    </location>
</feature>
<reference evidence="9 10" key="1">
    <citation type="submission" date="2020-10" db="EMBL/GenBank/DDBJ databases">
        <title>Sequencing the genomes of 1000 actinobacteria strains.</title>
        <authorList>
            <person name="Klenk H.-P."/>
        </authorList>
    </citation>
    <scope>NUCLEOTIDE SEQUENCE [LARGE SCALE GENOMIC DNA]</scope>
    <source>
        <strain evidence="9 10">DSM 43748</strain>
    </source>
</reference>
<evidence type="ECO:0000256" key="7">
    <source>
        <dbReference type="ARBA" id="ARBA00023136"/>
    </source>
</evidence>
<dbReference type="PRINTS" id="PR01806">
    <property type="entry name" value="VIRFACTRMVIN"/>
</dbReference>
<keyword evidence="3 8" id="KW-0812">Transmembrane</keyword>
<evidence type="ECO:0000256" key="3">
    <source>
        <dbReference type="ARBA" id="ARBA00022692"/>
    </source>
</evidence>
<feature type="transmembrane region" description="Helical" evidence="8">
    <location>
        <begin position="217"/>
        <end position="233"/>
    </location>
</feature>
<evidence type="ECO:0000256" key="5">
    <source>
        <dbReference type="ARBA" id="ARBA00022984"/>
    </source>
</evidence>
<feature type="transmembrane region" description="Helical" evidence="8">
    <location>
        <begin position="184"/>
        <end position="205"/>
    </location>
</feature>
<comment type="caution">
    <text evidence="9">The sequence shown here is derived from an EMBL/GenBank/DDBJ whole genome shotgun (WGS) entry which is preliminary data.</text>
</comment>
<feature type="transmembrane region" description="Helical" evidence="8">
    <location>
        <begin position="430"/>
        <end position="449"/>
    </location>
</feature>
<name>A0ABR9KPD3_9ACTN</name>
<evidence type="ECO:0000256" key="4">
    <source>
        <dbReference type="ARBA" id="ARBA00022960"/>
    </source>
</evidence>
<dbReference type="InterPro" id="IPR051050">
    <property type="entry name" value="Lipid_II_flippase_MurJ/MviN"/>
</dbReference>
<feature type="transmembrane region" description="Helical" evidence="8">
    <location>
        <begin position="7"/>
        <end position="27"/>
    </location>
</feature>
<dbReference type="PANTHER" id="PTHR47019:SF1">
    <property type="entry name" value="LIPID II FLIPPASE MURJ"/>
    <property type="match status" value="1"/>
</dbReference>
<feature type="transmembrane region" description="Helical" evidence="8">
    <location>
        <begin position="125"/>
        <end position="148"/>
    </location>
</feature>